<name>A0ABX7X2P4_9GAMM</name>
<dbReference type="SUPFAM" id="SSF117074">
    <property type="entry name" value="Hypothetical protein PA1324"/>
    <property type="match status" value="1"/>
</dbReference>
<keyword evidence="3" id="KW-0732">Signal</keyword>
<evidence type="ECO:0000256" key="2">
    <source>
        <dbReference type="ARBA" id="ARBA00022525"/>
    </source>
</evidence>
<dbReference type="Pfam" id="PF17210">
    <property type="entry name" value="SdrD_B"/>
    <property type="match status" value="1"/>
</dbReference>
<evidence type="ECO:0000259" key="4">
    <source>
        <dbReference type="Pfam" id="PF17210"/>
    </source>
</evidence>
<evidence type="ECO:0000313" key="6">
    <source>
        <dbReference type="Proteomes" id="UP000672027"/>
    </source>
</evidence>
<keyword evidence="6" id="KW-1185">Reference proteome</keyword>
<dbReference type="InterPro" id="IPR033764">
    <property type="entry name" value="Sdr_B"/>
</dbReference>
<gene>
    <name evidence="5" type="ORF">J8380_00865</name>
</gene>
<organism evidence="5 6">
    <name type="scientific">Candidatus Thiothrix anitrata</name>
    <dbReference type="NCBI Taxonomy" id="2823902"/>
    <lineage>
        <taxon>Bacteria</taxon>
        <taxon>Pseudomonadati</taxon>
        <taxon>Pseudomonadota</taxon>
        <taxon>Gammaproteobacteria</taxon>
        <taxon>Thiotrichales</taxon>
        <taxon>Thiotrichaceae</taxon>
        <taxon>Thiothrix</taxon>
    </lineage>
</organism>
<evidence type="ECO:0000256" key="3">
    <source>
        <dbReference type="ARBA" id="ARBA00022729"/>
    </source>
</evidence>
<dbReference type="EMBL" id="CP072800">
    <property type="protein sequence ID" value="QTR50170.1"/>
    <property type="molecule type" value="Genomic_DNA"/>
</dbReference>
<dbReference type="Gene3D" id="2.60.40.10">
    <property type="entry name" value="Immunoglobulins"/>
    <property type="match status" value="1"/>
</dbReference>
<dbReference type="RefSeq" id="WP_210227216.1">
    <property type="nucleotide sequence ID" value="NZ_CP072800.1"/>
</dbReference>
<reference evidence="5 6" key="1">
    <citation type="submission" date="2021-04" db="EMBL/GenBank/DDBJ databases">
        <title>Genomics, taxonomy and metabolism of representatives of sulfur bacteria of the genus Thiothrix: Thiothrix fructosivorans QT, Thiothrix unzii A1T and three new species, Thiothrix subterranea sp. nov., Thiothrix litoralis sp. nov. and 'Candidatus Thiothrix anitrata' sp. nov.</title>
        <authorList>
            <person name="Ravin N.V."/>
            <person name="Smolyakov D."/>
            <person name="Rudenko T.S."/>
            <person name="Mardanov A.V."/>
            <person name="Beletsky A.V."/>
            <person name="Markov N.D."/>
            <person name="Fomenkov A.I."/>
            <person name="Roberts R.J."/>
            <person name="Karnachuk O.V."/>
            <person name="Novikov A."/>
            <person name="Grabovich M.Y."/>
        </authorList>
    </citation>
    <scope>NUCLEOTIDE SEQUENCE [LARGE SCALE GENOMIC DNA]</scope>
    <source>
        <strain evidence="5 6">A52</strain>
    </source>
</reference>
<sequence>METDLEQWASTADIQGGNDNRIPLALASAQTSTGNDFLDAQQKGSLSGVVWTDTKPDGMREPIETGLANIKVLVLDADGKIVATLQTTPDGAYKAEGLPPVNTA</sequence>
<dbReference type="Proteomes" id="UP000672027">
    <property type="component" value="Chromosome"/>
</dbReference>
<keyword evidence="2" id="KW-0964">Secreted</keyword>
<dbReference type="InterPro" id="IPR013783">
    <property type="entry name" value="Ig-like_fold"/>
</dbReference>
<feature type="domain" description="SD-repeat containing protein B" evidence="4">
    <location>
        <begin position="46"/>
        <end position="100"/>
    </location>
</feature>
<comment type="subcellular location">
    <subcellularLocation>
        <location evidence="1">Secreted</location>
    </subcellularLocation>
</comment>
<evidence type="ECO:0000313" key="5">
    <source>
        <dbReference type="EMBL" id="QTR50170.1"/>
    </source>
</evidence>
<evidence type="ECO:0000256" key="1">
    <source>
        <dbReference type="ARBA" id="ARBA00004613"/>
    </source>
</evidence>
<accession>A0ABX7X2P4</accession>
<protein>
    <recommendedName>
        <fullName evidence="4">SD-repeat containing protein B domain-containing protein</fullName>
    </recommendedName>
</protein>
<proteinExistence type="predicted"/>